<dbReference type="InterPro" id="IPR013524">
    <property type="entry name" value="Runt_dom"/>
</dbReference>
<dbReference type="SUPFAM" id="SSF49417">
    <property type="entry name" value="p53-like transcription factors"/>
    <property type="match status" value="1"/>
</dbReference>
<dbReference type="InterPro" id="IPR012346">
    <property type="entry name" value="p53/RUNT-type_TF_DNA-bd_sf"/>
</dbReference>
<dbReference type="GO" id="GO:0000978">
    <property type="term" value="F:RNA polymerase II cis-regulatory region sequence-specific DNA binding"/>
    <property type="evidence" value="ECO:0007669"/>
    <property type="project" value="TreeGrafter"/>
</dbReference>
<evidence type="ECO:0000256" key="5">
    <source>
        <dbReference type="SAM" id="MobiDB-lite"/>
    </source>
</evidence>
<evidence type="ECO:0000313" key="8">
    <source>
        <dbReference type="Proteomes" id="UP000593567"/>
    </source>
</evidence>
<dbReference type="Gene3D" id="2.60.40.720">
    <property type="match status" value="1"/>
</dbReference>
<dbReference type="GO" id="GO:0005634">
    <property type="term" value="C:nucleus"/>
    <property type="evidence" value="ECO:0007669"/>
    <property type="project" value="UniProtKB-SubCell"/>
</dbReference>
<keyword evidence="3" id="KW-0804">Transcription</keyword>
<feature type="compositionally biased region" description="Polar residues" evidence="5">
    <location>
        <begin position="374"/>
        <end position="409"/>
    </location>
</feature>
<name>A0A7J7IY72_BUGNE</name>
<gene>
    <name evidence="7" type="ORF">EB796_023332</name>
</gene>
<feature type="region of interest" description="Disordered" evidence="5">
    <location>
        <begin position="462"/>
        <end position="524"/>
    </location>
</feature>
<keyword evidence="4" id="KW-0539">Nucleus</keyword>
<reference evidence="7" key="1">
    <citation type="submission" date="2020-06" db="EMBL/GenBank/DDBJ databases">
        <title>Draft genome of Bugula neritina, a colonial animal packing powerful symbionts and potential medicines.</title>
        <authorList>
            <person name="Rayko M."/>
        </authorList>
    </citation>
    <scope>NUCLEOTIDE SEQUENCE [LARGE SCALE GENOMIC DNA]</scope>
    <source>
        <strain evidence="7">Kwan_BN1</strain>
    </source>
</reference>
<dbReference type="PRINTS" id="PR00967">
    <property type="entry name" value="ONCOGENEAML1"/>
</dbReference>
<dbReference type="GO" id="GO:0000981">
    <property type="term" value="F:DNA-binding transcription factor activity, RNA polymerase II-specific"/>
    <property type="evidence" value="ECO:0007669"/>
    <property type="project" value="TreeGrafter"/>
</dbReference>
<proteinExistence type="predicted"/>
<feature type="region of interest" description="Disordered" evidence="5">
    <location>
        <begin position="303"/>
        <end position="331"/>
    </location>
</feature>
<evidence type="ECO:0000256" key="4">
    <source>
        <dbReference type="ARBA" id="ARBA00023242"/>
    </source>
</evidence>
<dbReference type="GO" id="GO:0005524">
    <property type="term" value="F:ATP binding"/>
    <property type="evidence" value="ECO:0007669"/>
    <property type="project" value="InterPro"/>
</dbReference>
<accession>A0A7J7IY72</accession>
<evidence type="ECO:0000256" key="1">
    <source>
        <dbReference type="ARBA" id="ARBA00004123"/>
    </source>
</evidence>
<comment type="subcellular location">
    <subcellularLocation>
        <location evidence="1">Nucleus</location>
    </subcellularLocation>
</comment>
<dbReference type="PANTHER" id="PTHR11950:SF31">
    <property type="entry name" value="SEGMENTATION PROTEIN RUNT"/>
    <property type="match status" value="1"/>
</dbReference>
<dbReference type="InterPro" id="IPR008967">
    <property type="entry name" value="p53-like_TF_DNA-bd_sf"/>
</dbReference>
<feature type="region of interest" description="Disordered" evidence="5">
    <location>
        <begin position="346"/>
        <end position="409"/>
    </location>
</feature>
<feature type="compositionally biased region" description="Polar residues" evidence="5">
    <location>
        <begin position="346"/>
        <end position="364"/>
    </location>
</feature>
<dbReference type="Proteomes" id="UP000593567">
    <property type="component" value="Unassembled WGS sequence"/>
</dbReference>
<dbReference type="OrthoDB" id="10029800at2759"/>
<dbReference type="EMBL" id="VXIV02003315">
    <property type="protein sequence ID" value="KAF6018361.1"/>
    <property type="molecule type" value="Genomic_DNA"/>
</dbReference>
<dbReference type="Pfam" id="PF00853">
    <property type="entry name" value="Runt"/>
    <property type="match status" value="1"/>
</dbReference>
<dbReference type="InterPro" id="IPR000040">
    <property type="entry name" value="AML1_Runt"/>
</dbReference>
<keyword evidence="8" id="KW-1185">Reference proteome</keyword>
<feature type="compositionally biased region" description="Polar residues" evidence="5">
    <location>
        <begin position="486"/>
        <end position="515"/>
    </location>
</feature>
<sequence length="524" mass="57951">MTAEIKRLALRATLWPQQTRQIDPGMYGGYNTPEAVTSENHSFYGAPTSGFTFPKHFVKSEHAGMEMKQYPQPSAGLNPMLPMAEGVRYSHHLPTQNGGSPESMFSPAERQVTNESMPDQFLRAGSMAFLCSKLPPHWRSNKTLPTAFKVVALTEVKEGTKVILQAGNDENYCAELRNSVSVMKGGVAKFNDLRFVGRSGRGKSFNLTITIATNPPQVATYLKAIKVTVDGPREPRNKMKLRADDRHHFGTHPHFHGLHRHHPLHDPNMVMLERSLNHSLSADPNNPAIANHLAELEQLQRATHNHERSITAPPHSFASVPPDGQKPFDSQWSEYQGLYGRIPSTCANQMYPTPESSNKSSPLSDVSLPESRPPNFTSNLPNNRESSSQIQNQTAAGRPYSSQYSPQYPTENNALASRVMFTSHSPFPVSRGTTAPYYSDSIMHNTILHPYIYGGSPQYPVPSVPNSIQPAQSNGRHTEEGCLEQPGNSRINSRANSTQEELPEGHNSNEANAGDSNGGVWRPY</sequence>
<evidence type="ECO:0000256" key="2">
    <source>
        <dbReference type="ARBA" id="ARBA00023015"/>
    </source>
</evidence>
<evidence type="ECO:0000313" key="7">
    <source>
        <dbReference type="EMBL" id="KAF6018361.1"/>
    </source>
</evidence>
<comment type="caution">
    <text evidence="7">The sequence shown here is derived from an EMBL/GenBank/DDBJ whole genome shotgun (WGS) entry which is preliminary data.</text>
</comment>
<feature type="compositionally biased region" description="Polar residues" evidence="5">
    <location>
        <begin position="464"/>
        <end position="475"/>
    </location>
</feature>
<feature type="domain" description="Runt" evidence="6">
    <location>
        <begin position="109"/>
        <end position="237"/>
    </location>
</feature>
<evidence type="ECO:0000256" key="3">
    <source>
        <dbReference type="ARBA" id="ARBA00023163"/>
    </source>
</evidence>
<keyword evidence="2" id="KW-0805">Transcription regulation</keyword>
<protein>
    <submittedName>
        <fullName evidence="7">Run</fullName>
    </submittedName>
</protein>
<evidence type="ECO:0000259" key="6">
    <source>
        <dbReference type="PROSITE" id="PS51062"/>
    </source>
</evidence>
<dbReference type="PROSITE" id="PS51062">
    <property type="entry name" value="RUNT"/>
    <property type="match status" value="1"/>
</dbReference>
<organism evidence="7 8">
    <name type="scientific">Bugula neritina</name>
    <name type="common">Brown bryozoan</name>
    <name type="synonym">Sertularia neritina</name>
    <dbReference type="NCBI Taxonomy" id="10212"/>
    <lineage>
        <taxon>Eukaryota</taxon>
        <taxon>Metazoa</taxon>
        <taxon>Spiralia</taxon>
        <taxon>Lophotrochozoa</taxon>
        <taxon>Bryozoa</taxon>
        <taxon>Gymnolaemata</taxon>
        <taxon>Cheilostomatida</taxon>
        <taxon>Flustrina</taxon>
        <taxon>Buguloidea</taxon>
        <taxon>Bugulidae</taxon>
        <taxon>Bugula</taxon>
    </lineage>
</organism>
<dbReference type="AlphaFoldDB" id="A0A7J7IY72"/>
<dbReference type="PANTHER" id="PTHR11950">
    <property type="entry name" value="RUNT RELATED"/>
    <property type="match status" value="1"/>
</dbReference>